<feature type="region of interest" description="Disordered" evidence="1">
    <location>
        <begin position="84"/>
        <end position="112"/>
    </location>
</feature>
<evidence type="ECO:0000313" key="3">
    <source>
        <dbReference type="Proteomes" id="UP000008710"/>
    </source>
</evidence>
<dbReference type="HOGENOM" id="CLU_2143889_0_0_11"/>
<dbReference type="AlphaFoldDB" id="Q0S5H7"/>
<dbReference type="EMBL" id="CP000431">
    <property type="protein sequence ID" value="ABG97209.1"/>
    <property type="molecule type" value="Genomic_DNA"/>
</dbReference>
<evidence type="ECO:0000313" key="2">
    <source>
        <dbReference type="EMBL" id="ABG97209.1"/>
    </source>
</evidence>
<organism evidence="2 3">
    <name type="scientific">Rhodococcus jostii (strain RHA1)</name>
    <dbReference type="NCBI Taxonomy" id="101510"/>
    <lineage>
        <taxon>Bacteria</taxon>
        <taxon>Bacillati</taxon>
        <taxon>Actinomycetota</taxon>
        <taxon>Actinomycetes</taxon>
        <taxon>Mycobacteriales</taxon>
        <taxon>Nocardiaceae</taxon>
        <taxon>Rhodococcus</taxon>
    </lineage>
</organism>
<protein>
    <submittedName>
        <fullName evidence="2">Uncharacterized protein</fullName>
    </submittedName>
</protein>
<dbReference type="Proteomes" id="UP000008710">
    <property type="component" value="Chromosome"/>
</dbReference>
<sequence>MSRNPLGAAAPRLLRARGDEWTMPSSDAAGKYLLRRVRLVCIFQQPGPARPDWVQVQQSMRRISDLRSARPRMSGTSRRLATFPLHSPSRLRIRPRGQHGSMVHSPRRHHLP</sequence>
<name>Q0S5H7_RHOJR</name>
<gene>
    <name evidence="2" type="ordered locus">RHA1_ro05429</name>
</gene>
<proteinExistence type="predicted"/>
<reference evidence="3" key="1">
    <citation type="journal article" date="2006" name="Proc. Natl. Acad. Sci. U.S.A.">
        <title>The complete genome of Rhodococcus sp. RHA1 provides insights into a catabolic powerhouse.</title>
        <authorList>
            <person name="McLeod M.P."/>
            <person name="Warren R.L."/>
            <person name="Hsiao W.W.L."/>
            <person name="Araki N."/>
            <person name="Myhre M."/>
            <person name="Fernandes C."/>
            <person name="Miyazawa D."/>
            <person name="Wong W."/>
            <person name="Lillquist A.L."/>
            <person name="Wang D."/>
            <person name="Dosanjh M."/>
            <person name="Hara H."/>
            <person name="Petrescu A."/>
            <person name="Morin R.D."/>
            <person name="Yang G."/>
            <person name="Stott J.M."/>
            <person name="Schein J.E."/>
            <person name="Shin H."/>
            <person name="Smailus D."/>
            <person name="Siddiqui A.S."/>
            <person name="Marra M.A."/>
            <person name="Jones S.J.M."/>
            <person name="Holt R."/>
            <person name="Brinkman F.S.L."/>
            <person name="Miyauchi K."/>
            <person name="Fukuda M."/>
            <person name="Davies J.E."/>
            <person name="Mohn W.W."/>
            <person name="Eltis L.D."/>
        </authorList>
    </citation>
    <scope>NUCLEOTIDE SEQUENCE [LARGE SCALE GENOMIC DNA]</scope>
    <source>
        <strain evidence="3">RHA1</strain>
    </source>
</reference>
<accession>Q0S5H7</accession>
<evidence type="ECO:0000256" key="1">
    <source>
        <dbReference type="SAM" id="MobiDB-lite"/>
    </source>
</evidence>
<dbReference type="KEGG" id="rha:RHA1_ro05429"/>